<dbReference type="AlphaFoldDB" id="A0A8H5F935"/>
<proteinExistence type="predicted"/>
<sequence>MQHSTHSTSANAAPQFFSQAHHVIFDRSQVNQVAGNVNQNYFSQLSSSKELGLQRLYEAVSGLGALHDSQARFPPPKCHEGTRKLILRELSDWIEADSSERLTSFHNRTGTPTIDPPINSTVPTLPMTELTPTHTSCDVRKPSEVKVHWLYGSAGTGKSAIAQTLCERYDRFGEKKHLAASFFFSRGNSKRNNPTYLFLSIAYSLATTCCDSALRAAIDKAVQEQPGIFEASLEVQYRQLIVEPLQSLSRLRQLRLSTLIVIDGLDECIVAEFQMLVLKIITGISNSNPFTPIQKIPLRFLIASRPEPAIRDFVNQARFLEISNRTVLDDNHATYMDIKLYLHDGFSRIHAAWSDVSSFPSPWPPAGVLDELLQRASGQFIYADTVLKYVGEQNSYPPERLDNILGLPVSDATAFPDLDTLYCQILSLVPRKDDLIQVLAFVLLTRKRSNMDLLERIFSMRRGAVPIAFQRLHSVLNISVDSVTIHHKSFADFLQDFRRSEEYFVDLNYHRNRFVGRCEAILTKRDSLPLG</sequence>
<evidence type="ECO:0000313" key="4">
    <source>
        <dbReference type="Proteomes" id="UP000559256"/>
    </source>
</evidence>
<dbReference type="Pfam" id="PF24883">
    <property type="entry name" value="NPHP3_N"/>
    <property type="match status" value="1"/>
</dbReference>
<dbReference type="EMBL" id="JAACJM010000364">
    <property type="protein sequence ID" value="KAF5328300.1"/>
    <property type="molecule type" value="Genomic_DNA"/>
</dbReference>
<reference evidence="3 4" key="1">
    <citation type="journal article" date="2020" name="ISME J.">
        <title>Uncovering the hidden diversity of litter-decomposition mechanisms in mushroom-forming fungi.</title>
        <authorList>
            <person name="Floudas D."/>
            <person name="Bentzer J."/>
            <person name="Ahren D."/>
            <person name="Johansson T."/>
            <person name="Persson P."/>
            <person name="Tunlid A."/>
        </authorList>
    </citation>
    <scope>NUCLEOTIDE SEQUENCE [LARGE SCALE GENOMIC DNA]</scope>
    <source>
        <strain evidence="3 4">CBS 291.85</strain>
    </source>
</reference>
<gene>
    <name evidence="3" type="ORF">D9758_017986</name>
</gene>
<comment type="caution">
    <text evidence="3">The sequence shown here is derived from an EMBL/GenBank/DDBJ whole genome shotgun (WGS) entry which is preliminary data.</text>
</comment>
<evidence type="ECO:0000256" key="1">
    <source>
        <dbReference type="ARBA" id="ARBA00022737"/>
    </source>
</evidence>
<dbReference type="PANTHER" id="PTHR10039:SF17">
    <property type="entry name" value="FUNGAL STAND N-TERMINAL GOODBYE DOMAIN-CONTAINING PROTEIN-RELATED"/>
    <property type="match status" value="1"/>
</dbReference>
<feature type="domain" description="Nephrocystin 3-like N-terminal" evidence="2">
    <location>
        <begin position="141"/>
        <end position="305"/>
    </location>
</feature>
<keyword evidence="4" id="KW-1185">Reference proteome</keyword>
<organism evidence="3 4">
    <name type="scientific">Tetrapyrgos nigripes</name>
    <dbReference type="NCBI Taxonomy" id="182062"/>
    <lineage>
        <taxon>Eukaryota</taxon>
        <taxon>Fungi</taxon>
        <taxon>Dikarya</taxon>
        <taxon>Basidiomycota</taxon>
        <taxon>Agaricomycotina</taxon>
        <taxon>Agaricomycetes</taxon>
        <taxon>Agaricomycetidae</taxon>
        <taxon>Agaricales</taxon>
        <taxon>Marasmiineae</taxon>
        <taxon>Marasmiaceae</taxon>
        <taxon>Tetrapyrgos</taxon>
    </lineage>
</organism>
<dbReference type="Proteomes" id="UP000559256">
    <property type="component" value="Unassembled WGS sequence"/>
</dbReference>
<dbReference type="OrthoDB" id="4760524at2759"/>
<protein>
    <recommendedName>
        <fullName evidence="2">Nephrocystin 3-like N-terminal domain-containing protein</fullName>
    </recommendedName>
</protein>
<dbReference type="Gene3D" id="3.40.50.300">
    <property type="entry name" value="P-loop containing nucleotide triphosphate hydrolases"/>
    <property type="match status" value="1"/>
</dbReference>
<keyword evidence="1" id="KW-0677">Repeat</keyword>
<dbReference type="SUPFAM" id="SSF52540">
    <property type="entry name" value="P-loop containing nucleoside triphosphate hydrolases"/>
    <property type="match status" value="1"/>
</dbReference>
<dbReference type="PANTHER" id="PTHR10039">
    <property type="entry name" value="AMELOGENIN"/>
    <property type="match status" value="1"/>
</dbReference>
<dbReference type="InterPro" id="IPR027417">
    <property type="entry name" value="P-loop_NTPase"/>
</dbReference>
<name>A0A8H5F935_9AGAR</name>
<accession>A0A8H5F935</accession>
<evidence type="ECO:0000313" key="3">
    <source>
        <dbReference type="EMBL" id="KAF5328300.1"/>
    </source>
</evidence>
<dbReference type="InterPro" id="IPR056884">
    <property type="entry name" value="NPHP3-like_N"/>
</dbReference>
<evidence type="ECO:0000259" key="2">
    <source>
        <dbReference type="Pfam" id="PF24883"/>
    </source>
</evidence>